<dbReference type="STRING" id="51031.W2SXW1"/>
<dbReference type="GO" id="GO:0051231">
    <property type="term" value="P:spindle elongation"/>
    <property type="evidence" value="ECO:0007669"/>
    <property type="project" value="TreeGrafter"/>
</dbReference>
<dbReference type="PANTHER" id="PTHR47969:SF15">
    <property type="entry name" value="CHROMOSOME-ASSOCIATED KINESIN KIF4A-RELATED"/>
    <property type="match status" value="1"/>
</dbReference>
<dbReference type="GO" id="GO:0005875">
    <property type="term" value="C:microtubule associated complex"/>
    <property type="evidence" value="ECO:0007669"/>
    <property type="project" value="TreeGrafter"/>
</dbReference>
<keyword evidence="3" id="KW-0547">Nucleotide-binding</keyword>
<dbReference type="InterPro" id="IPR036961">
    <property type="entry name" value="Kinesin_motor_dom_sf"/>
</dbReference>
<feature type="domain" description="Kinesin motor" evidence="8">
    <location>
        <begin position="6"/>
        <end position="81"/>
    </location>
</feature>
<gene>
    <name evidence="9" type="ORF">NECAME_04042</name>
</gene>
<name>W2SXW1_NECAM</name>
<evidence type="ECO:0000256" key="6">
    <source>
        <dbReference type="ARBA" id="ARBA00023212"/>
    </source>
</evidence>
<dbReference type="GO" id="GO:0008017">
    <property type="term" value="F:microtubule binding"/>
    <property type="evidence" value="ECO:0007669"/>
    <property type="project" value="InterPro"/>
</dbReference>
<keyword evidence="10" id="KW-1185">Reference proteome</keyword>
<keyword evidence="4" id="KW-0067">ATP-binding</keyword>
<dbReference type="EMBL" id="KI660365">
    <property type="protein sequence ID" value="ETN74363.1"/>
    <property type="molecule type" value="Genomic_DNA"/>
</dbReference>
<comment type="similarity">
    <text evidence="7">Belongs to the TRAFAC class myosin-kinesin ATPase superfamily. Kinesin family.</text>
</comment>
<evidence type="ECO:0000256" key="4">
    <source>
        <dbReference type="ARBA" id="ARBA00022840"/>
    </source>
</evidence>
<dbReference type="InterPro" id="IPR027417">
    <property type="entry name" value="P-loop_NTPase"/>
</dbReference>
<dbReference type="Gene3D" id="3.40.850.10">
    <property type="entry name" value="Kinesin motor domain"/>
    <property type="match status" value="1"/>
</dbReference>
<dbReference type="InterPro" id="IPR027640">
    <property type="entry name" value="Kinesin-like_fam"/>
</dbReference>
<keyword evidence="6" id="KW-0206">Cytoskeleton</keyword>
<keyword evidence="2" id="KW-0963">Cytoplasm</keyword>
<proteinExistence type="inferred from homology"/>
<dbReference type="AlphaFoldDB" id="W2SXW1"/>
<reference evidence="10" key="1">
    <citation type="journal article" date="2014" name="Nat. Genet.">
        <title>Genome of the human hookworm Necator americanus.</title>
        <authorList>
            <person name="Tang Y.T."/>
            <person name="Gao X."/>
            <person name="Rosa B.A."/>
            <person name="Abubucker S."/>
            <person name="Hallsworth-Pepin K."/>
            <person name="Martin J."/>
            <person name="Tyagi R."/>
            <person name="Heizer E."/>
            <person name="Zhang X."/>
            <person name="Bhonagiri-Palsikar V."/>
            <person name="Minx P."/>
            <person name="Warren W.C."/>
            <person name="Wang Q."/>
            <person name="Zhan B."/>
            <person name="Hotez P.J."/>
            <person name="Sternberg P.W."/>
            <person name="Dougall A."/>
            <person name="Gaze S.T."/>
            <person name="Mulvenna J."/>
            <person name="Sotillo J."/>
            <person name="Ranganathan S."/>
            <person name="Rabelo E.M."/>
            <person name="Wilson R.K."/>
            <person name="Felgner P.L."/>
            <person name="Bethony J."/>
            <person name="Hawdon J.M."/>
            <person name="Gasser R.B."/>
            <person name="Loukas A."/>
            <person name="Mitreva M."/>
        </authorList>
    </citation>
    <scope>NUCLEOTIDE SEQUENCE [LARGE SCALE GENOMIC DNA]</scope>
</reference>
<dbReference type="GO" id="GO:0007052">
    <property type="term" value="P:mitotic spindle organization"/>
    <property type="evidence" value="ECO:0007669"/>
    <property type="project" value="TreeGrafter"/>
</dbReference>
<evidence type="ECO:0000313" key="9">
    <source>
        <dbReference type="EMBL" id="ETN74363.1"/>
    </source>
</evidence>
<dbReference type="GO" id="GO:0007018">
    <property type="term" value="P:microtubule-based movement"/>
    <property type="evidence" value="ECO:0007669"/>
    <property type="project" value="InterPro"/>
</dbReference>
<dbReference type="Proteomes" id="UP000053676">
    <property type="component" value="Unassembled WGS sequence"/>
</dbReference>
<evidence type="ECO:0000259" key="8">
    <source>
        <dbReference type="PROSITE" id="PS50067"/>
    </source>
</evidence>
<dbReference type="GO" id="GO:0005524">
    <property type="term" value="F:ATP binding"/>
    <property type="evidence" value="ECO:0007669"/>
    <property type="project" value="UniProtKB-KW"/>
</dbReference>
<organism evidence="9 10">
    <name type="scientific">Necator americanus</name>
    <name type="common">Human hookworm</name>
    <dbReference type="NCBI Taxonomy" id="51031"/>
    <lineage>
        <taxon>Eukaryota</taxon>
        <taxon>Metazoa</taxon>
        <taxon>Ecdysozoa</taxon>
        <taxon>Nematoda</taxon>
        <taxon>Chromadorea</taxon>
        <taxon>Rhabditida</taxon>
        <taxon>Rhabditina</taxon>
        <taxon>Rhabditomorpha</taxon>
        <taxon>Strongyloidea</taxon>
        <taxon>Ancylostomatidae</taxon>
        <taxon>Bunostominae</taxon>
        <taxon>Necator</taxon>
    </lineage>
</organism>
<protein>
    <recommendedName>
        <fullName evidence="8">Kinesin motor domain-containing protein</fullName>
    </recommendedName>
</protein>
<dbReference type="OrthoDB" id="3176171at2759"/>
<evidence type="ECO:0000256" key="5">
    <source>
        <dbReference type="ARBA" id="ARBA00023054"/>
    </source>
</evidence>
<keyword evidence="5" id="KW-0175">Coiled coil</keyword>
<comment type="caution">
    <text evidence="7">Lacks conserved residue(s) required for the propagation of feature annotation.</text>
</comment>
<sequence length="81" mass="9217">MADDIPVKVYIRSRPFSDKEKLENARECLQFFVEANQISCNGRNFTFDGVLDPTTPQDTVYDITASSLLEQFFKGLSLHTP</sequence>
<dbReference type="KEGG" id="nai:NECAME_04042"/>
<evidence type="ECO:0000256" key="1">
    <source>
        <dbReference type="ARBA" id="ARBA00004245"/>
    </source>
</evidence>
<dbReference type="PROSITE" id="PS50067">
    <property type="entry name" value="KINESIN_MOTOR_2"/>
    <property type="match status" value="1"/>
</dbReference>
<evidence type="ECO:0000256" key="2">
    <source>
        <dbReference type="ARBA" id="ARBA00022490"/>
    </source>
</evidence>
<comment type="subcellular location">
    <subcellularLocation>
        <location evidence="1">Cytoplasm</location>
        <location evidence="1">Cytoskeleton</location>
    </subcellularLocation>
</comment>
<dbReference type="InterPro" id="IPR001752">
    <property type="entry name" value="Kinesin_motor_dom"/>
</dbReference>
<dbReference type="PANTHER" id="PTHR47969">
    <property type="entry name" value="CHROMOSOME-ASSOCIATED KINESIN KIF4A-RELATED"/>
    <property type="match status" value="1"/>
</dbReference>
<dbReference type="SUPFAM" id="SSF52540">
    <property type="entry name" value="P-loop containing nucleoside triphosphate hydrolases"/>
    <property type="match status" value="1"/>
</dbReference>
<evidence type="ECO:0000256" key="7">
    <source>
        <dbReference type="PROSITE-ProRule" id="PRU00283"/>
    </source>
</evidence>
<evidence type="ECO:0000256" key="3">
    <source>
        <dbReference type="ARBA" id="ARBA00022741"/>
    </source>
</evidence>
<dbReference type="GO" id="GO:0003777">
    <property type="term" value="F:microtubule motor activity"/>
    <property type="evidence" value="ECO:0007669"/>
    <property type="project" value="InterPro"/>
</dbReference>
<accession>W2SXW1</accession>
<evidence type="ECO:0000313" key="10">
    <source>
        <dbReference type="Proteomes" id="UP000053676"/>
    </source>
</evidence>